<dbReference type="Pfam" id="PF00535">
    <property type="entry name" value="Glycos_transf_2"/>
    <property type="match status" value="1"/>
</dbReference>
<gene>
    <name evidence="2" type="ORF">SAMN05421793_12725</name>
</gene>
<reference evidence="3" key="1">
    <citation type="submission" date="2016-10" db="EMBL/GenBank/DDBJ databases">
        <authorList>
            <person name="Varghese N."/>
            <person name="Submissions S."/>
        </authorList>
    </citation>
    <scope>NUCLEOTIDE SEQUENCE [LARGE SCALE GENOMIC DNA]</scope>
    <source>
        <strain evidence="3">DSM 19326</strain>
    </source>
</reference>
<dbReference type="RefSeq" id="WP_089770379.1">
    <property type="nucleotide sequence ID" value="NZ_FNWX01000027.1"/>
</dbReference>
<dbReference type="EMBL" id="FNWX01000027">
    <property type="protein sequence ID" value="SEH76396.1"/>
    <property type="molecule type" value="Genomic_DNA"/>
</dbReference>
<dbReference type="PANTHER" id="PTHR22916">
    <property type="entry name" value="GLYCOSYLTRANSFERASE"/>
    <property type="match status" value="1"/>
</dbReference>
<protein>
    <submittedName>
        <fullName evidence="2">Glycosyl transferase family 2</fullName>
    </submittedName>
</protein>
<sequence length="244" mass="27871">MISVCIPTYNGEKYIHQQLTSIMMQLGLNDEVIISDDGSTDKTIEILKSFNDQRIKIFNHHKTSVEYIFGLTTTNLENALLKAKGDIIFLADQDDVWLSNKVEYCKYMLKDDFDLILHDCAVVDENENVLASSYFNLNRSVPGIINNLINNSYLGCCIGFKRKLLDFIIPIPANVPHDIWIGLLAEKYGKVNFSSENLILYRRHGHNLSPSGETSANSLFFKLKYRAIIILEFCGRILKIKKNK</sequence>
<dbReference type="SUPFAM" id="SSF53448">
    <property type="entry name" value="Nucleotide-diphospho-sugar transferases"/>
    <property type="match status" value="1"/>
</dbReference>
<dbReference type="PANTHER" id="PTHR22916:SF3">
    <property type="entry name" value="UDP-GLCNAC:BETAGAL BETA-1,3-N-ACETYLGLUCOSAMINYLTRANSFERASE-LIKE PROTEIN 1"/>
    <property type="match status" value="1"/>
</dbReference>
<evidence type="ECO:0000313" key="2">
    <source>
        <dbReference type="EMBL" id="SEH76396.1"/>
    </source>
</evidence>
<dbReference type="STRING" id="420404.SAMN05421793_12725"/>
<dbReference type="InterPro" id="IPR029044">
    <property type="entry name" value="Nucleotide-diphossugar_trans"/>
</dbReference>
<evidence type="ECO:0000259" key="1">
    <source>
        <dbReference type="Pfam" id="PF00535"/>
    </source>
</evidence>
<dbReference type="InterPro" id="IPR001173">
    <property type="entry name" value="Glyco_trans_2-like"/>
</dbReference>
<feature type="domain" description="Glycosyltransferase 2-like" evidence="1">
    <location>
        <begin position="3"/>
        <end position="165"/>
    </location>
</feature>
<dbReference type="AlphaFoldDB" id="A0A1H6KLP2"/>
<keyword evidence="3" id="KW-1185">Reference proteome</keyword>
<keyword evidence="2" id="KW-0808">Transferase</keyword>
<name>A0A1H6KLP2_9FLAO</name>
<organism evidence="2 3">
    <name type="scientific">Epilithonimonas hominis</name>
    <dbReference type="NCBI Taxonomy" id="420404"/>
    <lineage>
        <taxon>Bacteria</taxon>
        <taxon>Pseudomonadati</taxon>
        <taxon>Bacteroidota</taxon>
        <taxon>Flavobacteriia</taxon>
        <taxon>Flavobacteriales</taxon>
        <taxon>Weeksellaceae</taxon>
        <taxon>Chryseobacterium group</taxon>
        <taxon>Epilithonimonas</taxon>
    </lineage>
</organism>
<dbReference type="Gene3D" id="3.90.550.10">
    <property type="entry name" value="Spore Coat Polysaccharide Biosynthesis Protein SpsA, Chain A"/>
    <property type="match status" value="1"/>
</dbReference>
<dbReference type="CDD" id="cd04196">
    <property type="entry name" value="GT_2_like_d"/>
    <property type="match status" value="1"/>
</dbReference>
<proteinExistence type="predicted"/>
<accession>A0A1H6KLP2</accession>
<evidence type="ECO:0000313" key="3">
    <source>
        <dbReference type="Proteomes" id="UP000198555"/>
    </source>
</evidence>
<dbReference type="Proteomes" id="UP000198555">
    <property type="component" value="Unassembled WGS sequence"/>
</dbReference>
<dbReference type="GO" id="GO:0016758">
    <property type="term" value="F:hexosyltransferase activity"/>
    <property type="evidence" value="ECO:0007669"/>
    <property type="project" value="UniProtKB-ARBA"/>
</dbReference>